<gene>
    <name evidence="1" type="ORF">EZS28_025571</name>
</gene>
<proteinExistence type="predicted"/>
<dbReference type="EMBL" id="SNRW01008844">
    <property type="protein sequence ID" value="KAA6378902.1"/>
    <property type="molecule type" value="Genomic_DNA"/>
</dbReference>
<evidence type="ECO:0000313" key="2">
    <source>
        <dbReference type="Proteomes" id="UP000324800"/>
    </source>
</evidence>
<sequence>MQHSDYISGYMAMGEVLKTMSIYPQSFNISKQEFFDQPLTQLTSGGVKYTRAPLAARGSATCSMVQTCQVNWTIKIPANTLAIQLNRVVLPVPPAVIDDAPAANIAVNFTGKENAATAQTVNMAQASQLYAPNEILRFWLGFSTACGPFNQFAICKDSTKLWDTSIYAREQAVICSNSLSDLCTNNSVSVSPLESIIQGKRHCGVFIDVPLSAIDAAVTAGTTFHYKIPTDIVFSGVLDLNQLNPIFNSFPVLTRNYASLYLQLWMQDFLQDLKVVWLNKTDTVNNIHLAYQMIPPEKPDIVYLLNQASTSAVFPATNPPTNNNMYSYGKFSVRIVNMQGVAATATTPQNTISQIQDAVFTKLEIQNVCFNVQNEDAIIQLIQSQKIINFPTQVIRSQSSNFPFNNFGVESGSLQSIMSFTNIKAMFMTFAMPQYPTWFFPVLFHNFDLVIDQRHVVPAPYEALTQAVNGQMLDCFVDQDVVSAPSDLYHSLTFENKNINDQSDFYGHASGAVLTTDNIFYSTTLFNGTKETKTLYPNKYMLAWKMATDDSYMRGYNSSKVSARTNIQVILHGNLVRGINDTRFIKPDQKQNNFIEFCGTRAYPDPVEVGLTPITHYLCDAIVQIMFDNNPDPQVLSLEVIGELGGSMVRNG</sequence>
<dbReference type="AlphaFoldDB" id="A0A5J4V906"/>
<protein>
    <submittedName>
        <fullName evidence="1">Uncharacterized protein</fullName>
    </submittedName>
</protein>
<dbReference type="Proteomes" id="UP000324800">
    <property type="component" value="Unassembled WGS sequence"/>
</dbReference>
<accession>A0A5J4V906</accession>
<comment type="caution">
    <text evidence="1">The sequence shown here is derived from an EMBL/GenBank/DDBJ whole genome shotgun (WGS) entry which is preliminary data.</text>
</comment>
<name>A0A5J4V906_9EUKA</name>
<evidence type="ECO:0000313" key="1">
    <source>
        <dbReference type="EMBL" id="KAA6378902.1"/>
    </source>
</evidence>
<reference evidence="1 2" key="1">
    <citation type="submission" date="2019-03" db="EMBL/GenBank/DDBJ databases">
        <title>Single cell metagenomics reveals metabolic interactions within the superorganism composed of flagellate Streblomastix strix and complex community of Bacteroidetes bacteria on its surface.</title>
        <authorList>
            <person name="Treitli S.C."/>
            <person name="Kolisko M."/>
            <person name="Husnik F."/>
            <person name="Keeling P."/>
            <person name="Hampl V."/>
        </authorList>
    </citation>
    <scope>NUCLEOTIDE SEQUENCE [LARGE SCALE GENOMIC DNA]</scope>
    <source>
        <strain evidence="1">ST1C</strain>
    </source>
</reference>
<organism evidence="1 2">
    <name type="scientific">Streblomastix strix</name>
    <dbReference type="NCBI Taxonomy" id="222440"/>
    <lineage>
        <taxon>Eukaryota</taxon>
        <taxon>Metamonada</taxon>
        <taxon>Preaxostyla</taxon>
        <taxon>Oxymonadida</taxon>
        <taxon>Streblomastigidae</taxon>
        <taxon>Streblomastix</taxon>
    </lineage>
</organism>